<protein>
    <submittedName>
        <fullName evidence="1">Uncharacterized protein</fullName>
    </submittedName>
</protein>
<keyword evidence="2" id="KW-1185">Reference proteome</keyword>
<name>A0AAD9UPS8_9APIC</name>
<dbReference type="RefSeq" id="XP_067804235.1">
    <property type="nucleotide sequence ID" value="XM_067945444.1"/>
</dbReference>
<dbReference type="KEGG" id="bdw:94334691"/>
<comment type="caution">
    <text evidence="1">The sequence shown here is derived from an EMBL/GenBank/DDBJ whole genome shotgun (WGS) entry which is preliminary data.</text>
</comment>
<dbReference type="AlphaFoldDB" id="A0AAD9UPS8"/>
<evidence type="ECO:0000313" key="1">
    <source>
        <dbReference type="EMBL" id="KAK2197393.1"/>
    </source>
</evidence>
<organism evidence="1 2">
    <name type="scientific">Babesia duncani</name>
    <dbReference type="NCBI Taxonomy" id="323732"/>
    <lineage>
        <taxon>Eukaryota</taxon>
        <taxon>Sar</taxon>
        <taxon>Alveolata</taxon>
        <taxon>Apicomplexa</taxon>
        <taxon>Aconoidasida</taxon>
        <taxon>Piroplasmida</taxon>
        <taxon>Babesiidae</taxon>
        <taxon>Babesia</taxon>
    </lineage>
</organism>
<gene>
    <name evidence="1" type="ORF">BdWA1_000393</name>
</gene>
<sequence>MLLDCTIFTRQQFQAFAKCWYRQWAKKKHLKSTHYLLNDPESSLYRHTVPGDVLANRKRLPNVKLKPREFRLAPTSNGLCRLVAPYPPNVNITLSPYPRNVAGIQNDRHKMGHFKFTLQYKGIEYKVLKRLVPYPRRRQAFALDIDRIKSQGNKLIK</sequence>
<dbReference type="EMBL" id="JALLKP010000001">
    <property type="protein sequence ID" value="KAK2197393.1"/>
    <property type="molecule type" value="Genomic_DNA"/>
</dbReference>
<proteinExistence type="predicted"/>
<evidence type="ECO:0000313" key="2">
    <source>
        <dbReference type="Proteomes" id="UP001214638"/>
    </source>
</evidence>
<dbReference type="Proteomes" id="UP001214638">
    <property type="component" value="Unassembled WGS sequence"/>
</dbReference>
<reference evidence="1" key="1">
    <citation type="journal article" date="2023" name="Nat. Microbiol.">
        <title>Babesia duncani multi-omics identifies virulence factors and drug targets.</title>
        <authorList>
            <person name="Singh P."/>
            <person name="Lonardi S."/>
            <person name="Liang Q."/>
            <person name="Vydyam P."/>
            <person name="Khabirova E."/>
            <person name="Fang T."/>
            <person name="Gihaz S."/>
            <person name="Thekkiniath J."/>
            <person name="Munshi M."/>
            <person name="Abel S."/>
            <person name="Ciampossin L."/>
            <person name="Batugedara G."/>
            <person name="Gupta M."/>
            <person name="Lu X.M."/>
            <person name="Lenz T."/>
            <person name="Chakravarty S."/>
            <person name="Cornillot E."/>
            <person name="Hu Y."/>
            <person name="Ma W."/>
            <person name="Gonzalez L.M."/>
            <person name="Sanchez S."/>
            <person name="Estrada K."/>
            <person name="Sanchez-Flores A."/>
            <person name="Montero E."/>
            <person name="Harb O.S."/>
            <person name="Le Roch K.G."/>
            <person name="Mamoun C.B."/>
        </authorList>
    </citation>
    <scope>NUCLEOTIDE SEQUENCE</scope>
    <source>
        <strain evidence="1">WA1</strain>
    </source>
</reference>
<accession>A0AAD9UPS8</accession>
<dbReference type="GeneID" id="94334691"/>